<feature type="active site" description="Proton acceptor" evidence="13">
    <location>
        <position position="92"/>
    </location>
</feature>
<comment type="miscellaneous">
    <text evidence="13">Reaction proceeds by a ping-pong mechanism involving intermediate methylation of a conserved cysteine residue.</text>
</comment>
<evidence type="ECO:0000256" key="9">
    <source>
        <dbReference type="ARBA" id="ARBA00022723"/>
    </source>
</evidence>
<dbReference type="SUPFAM" id="SSF102114">
    <property type="entry name" value="Radical SAM enzymes"/>
    <property type="match status" value="1"/>
</dbReference>
<dbReference type="Gene3D" id="1.10.150.530">
    <property type="match status" value="1"/>
</dbReference>
<dbReference type="EC" id="2.1.1.192" evidence="13"/>
<comment type="catalytic activity">
    <reaction evidence="13">
        <text>adenosine(2503) in 23S rRNA + 2 reduced [2Fe-2S]-[ferredoxin] + 2 S-adenosyl-L-methionine = 2-methyladenosine(2503) in 23S rRNA + 5'-deoxyadenosine + L-methionine + 2 oxidized [2Fe-2S]-[ferredoxin] + S-adenosyl-L-homocysteine</text>
        <dbReference type="Rhea" id="RHEA:42916"/>
        <dbReference type="Rhea" id="RHEA-COMP:10000"/>
        <dbReference type="Rhea" id="RHEA-COMP:10001"/>
        <dbReference type="Rhea" id="RHEA-COMP:10152"/>
        <dbReference type="Rhea" id="RHEA-COMP:10282"/>
        <dbReference type="ChEBI" id="CHEBI:17319"/>
        <dbReference type="ChEBI" id="CHEBI:33737"/>
        <dbReference type="ChEBI" id="CHEBI:33738"/>
        <dbReference type="ChEBI" id="CHEBI:57844"/>
        <dbReference type="ChEBI" id="CHEBI:57856"/>
        <dbReference type="ChEBI" id="CHEBI:59789"/>
        <dbReference type="ChEBI" id="CHEBI:74411"/>
        <dbReference type="ChEBI" id="CHEBI:74497"/>
        <dbReference type="EC" id="2.1.1.192"/>
    </reaction>
</comment>
<feature type="binding site" evidence="13">
    <location>
        <position position="112"/>
    </location>
    <ligand>
        <name>[4Fe-4S] cluster</name>
        <dbReference type="ChEBI" id="CHEBI:49883"/>
        <note>4Fe-4S-S-AdoMet</note>
    </ligand>
</feature>
<keyword evidence="12 13" id="KW-1015">Disulfide bond</keyword>
<comment type="similarity">
    <text evidence="2 13">Belongs to the radical SAM superfamily. RlmN family.</text>
</comment>
<dbReference type="AlphaFoldDB" id="A0A1W6LL67"/>
<comment type="catalytic activity">
    <reaction evidence="13">
        <text>adenosine(37) in tRNA + 2 reduced [2Fe-2S]-[ferredoxin] + 2 S-adenosyl-L-methionine = 2-methyladenosine(37) in tRNA + 5'-deoxyadenosine + L-methionine + 2 oxidized [2Fe-2S]-[ferredoxin] + S-adenosyl-L-homocysteine</text>
        <dbReference type="Rhea" id="RHEA:43332"/>
        <dbReference type="Rhea" id="RHEA-COMP:10000"/>
        <dbReference type="Rhea" id="RHEA-COMP:10001"/>
        <dbReference type="Rhea" id="RHEA-COMP:10162"/>
        <dbReference type="Rhea" id="RHEA-COMP:10485"/>
        <dbReference type="ChEBI" id="CHEBI:17319"/>
        <dbReference type="ChEBI" id="CHEBI:33737"/>
        <dbReference type="ChEBI" id="CHEBI:33738"/>
        <dbReference type="ChEBI" id="CHEBI:57844"/>
        <dbReference type="ChEBI" id="CHEBI:57856"/>
        <dbReference type="ChEBI" id="CHEBI:59789"/>
        <dbReference type="ChEBI" id="CHEBI:74411"/>
        <dbReference type="ChEBI" id="CHEBI:74497"/>
        <dbReference type="EC" id="2.1.1.192"/>
    </reaction>
</comment>
<comment type="subcellular location">
    <subcellularLocation>
        <location evidence="1 13">Cytoplasm</location>
    </subcellularLocation>
</comment>
<evidence type="ECO:0000313" key="15">
    <source>
        <dbReference type="EMBL" id="ARN56493.1"/>
    </source>
</evidence>
<dbReference type="GO" id="GO:0030488">
    <property type="term" value="P:tRNA methylation"/>
    <property type="evidence" value="ECO:0007669"/>
    <property type="project" value="UniProtKB-UniRule"/>
</dbReference>
<dbReference type="STRING" id="1941349.STSP1_00875"/>
<keyword evidence="4 13" id="KW-0963">Cytoplasm</keyword>
<evidence type="ECO:0000256" key="8">
    <source>
        <dbReference type="ARBA" id="ARBA00022691"/>
    </source>
</evidence>
<reference evidence="16" key="1">
    <citation type="submission" date="2017-04" db="EMBL/GenBank/DDBJ databases">
        <title>Comparative genomics and description of representatives of a novel lineage of planctomycetes thriving in anoxic sediments.</title>
        <authorList>
            <person name="Spring S."/>
            <person name="Bunk B."/>
            <person name="Sproer C."/>
        </authorList>
    </citation>
    <scope>NUCLEOTIDE SEQUENCE [LARGE SCALE GENOMIC DNA]</scope>
    <source>
        <strain evidence="16">ST-PulAB-D4</strain>
    </source>
</reference>
<feature type="domain" description="Radical SAM core" evidence="14">
    <location>
        <begin position="98"/>
        <end position="326"/>
    </location>
</feature>
<dbReference type="SFLD" id="SFLDF00275">
    <property type="entry name" value="adenosine_C2_methyltransferase"/>
    <property type="match status" value="1"/>
</dbReference>
<dbReference type="HAMAP" id="MF_01849">
    <property type="entry name" value="RNA_methyltr_RlmN"/>
    <property type="match status" value="1"/>
</dbReference>
<feature type="binding site" evidence="13">
    <location>
        <position position="119"/>
    </location>
    <ligand>
        <name>[4Fe-4S] cluster</name>
        <dbReference type="ChEBI" id="CHEBI:49883"/>
        <note>4Fe-4S-S-AdoMet</note>
    </ligand>
</feature>
<keyword evidence="11 13" id="KW-0411">Iron-sulfur</keyword>
<comment type="function">
    <text evidence="13">Specifically methylates position 2 of adenine 2503 in 23S rRNA and position 2 of adenine 37 in tRNAs.</text>
</comment>
<dbReference type="PIRSF" id="PIRSF006004">
    <property type="entry name" value="CHP00048"/>
    <property type="match status" value="1"/>
</dbReference>
<keyword evidence="10 13" id="KW-0408">Iron</keyword>
<dbReference type="Proteomes" id="UP000193334">
    <property type="component" value="Chromosome"/>
</dbReference>
<dbReference type="InterPro" id="IPR004383">
    <property type="entry name" value="rRNA_lsu_MTrfase_RlmN/Cfr"/>
</dbReference>
<dbReference type="InterPro" id="IPR013785">
    <property type="entry name" value="Aldolase_TIM"/>
</dbReference>
<dbReference type="SFLD" id="SFLDG01062">
    <property type="entry name" value="methyltransferase_(Class_A)"/>
    <property type="match status" value="1"/>
</dbReference>
<keyword evidence="13" id="KW-0819">tRNA processing</keyword>
<dbReference type="GO" id="GO:0051539">
    <property type="term" value="F:4 iron, 4 sulfur cluster binding"/>
    <property type="evidence" value="ECO:0007669"/>
    <property type="project" value="UniProtKB-UniRule"/>
</dbReference>
<dbReference type="InterPro" id="IPR027492">
    <property type="entry name" value="RNA_MTrfase_RlmN"/>
</dbReference>
<proteinExistence type="inferred from homology"/>
<dbReference type="Gene3D" id="3.20.20.70">
    <property type="entry name" value="Aldolase class I"/>
    <property type="match status" value="1"/>
</dbReference>
<sequence>MEKDLKSYTLPALQELIAEKSGKKFHAGYIFSFIHEKQHSRLEEITPVPEKLRNILSDEGFFISSLEILERQKDADSTEKFLFSAQDGSKFESVLLDDNGRKTVCISSQAGCRMGCGFCATAGIGFIRNLSSGEIAEQVYAAKRSAEKISNVVFMGMGEPFDNYENAVNAAIILNDSKGLGLGARHITLSTCGLIDRIEDFTQLDKQFRLAVSIHAGYEETRNKLMPINKSNPLAKLFAAVENYCRKTGRRVTLEYCLIDGINDSREEAVKFAQSAQRLKCNVNLIEFNPAGSLRFSAPKKGKTNAFADILRENGIETHIRYRRGRNIKAACGQLGAEWEK</sequence>
<keyword evidence="8 13" id="KW-0949">S-adenosyl-L-methionine</keyword>
<gene>
    <name evidence="13 15" type="primary">rlmN</name>
    <name evidence="15" type="ORF">STSP1_00875</name>
</gene>
<keyword evidence="7 13" id="KW-0808">Transferase</keyword>
<evidence type="ECO:0000256" key="4">
    <source>
        <dbReference type="ARBA" id="ARBA00022490"/>
    </source>
</evidence>
<dbReference type="SFLD" id="SFLDS00029">
    <property type="entry name" value="Radical_SAM"/>
    <property type="match status" value="1"/>
</dbReference>
<dbReference type="KEGG" id="pbp:STSP1_00875"/>
<dbReference type="PANTHER" id="PTHR30544">
    <property type="entry name" value="23S RRNA METHYLTRANSFERASE"/>
    <property type="match status" value="1"/>
</dbReference>
<comment type="cofactor">
    <cofactor evidence="13">
        <name>[4Fe-4S] cluster</name>
        <dbReference type="ChEBI" id="CHEBI:49883"/>
    </cofactor>
    <text evidence="13">Binds 1 [4Fe-4S] cluster. The cluster is coordinated with 3 cysteines and an exchangeable S-adenosyl-L-methionine.</text>
</comment>
<accession>A0A1W6LL67</accession>
<evidence type="ECO:0000256" key="1">
    <source>
        <dbReference type="ARBA" id="ARBA00004496"/>
    </source>
</evidence>
<evidence type="ECO:0000256" key="11">
    <source>
        <dbReference type="ARBA" id="ARBA00023014"/>
    </source>
</evidence>
<protein>
    <recommendedName>
        <fullName evidence="13">Probable dual-specificity RNA methyltransferase RlmN</fullName>
        <ecNumber evidence="13">2.1.1.192</ecNumber>
    </recommendedName>
    <alternativeName>
        <fullName evidence="13">23S rRNA (adenine(2503)-C(2))-methyltransferase</fullName>
    </alternativeName>
    <alternativeName>
        <fullName evidence="13">23S rRNA m2A2503 methyltransferase</fullName>
    </alternativeName>
    <alternativeName>
        <fullName evidence="13">Ribosomal RNA large subunit methyltransferase N</fullName>
    </alternativeName>
    <alternativeName>
        <fullName evidence="13">tRNA (adenine(37)-C(2))-methyltransferase</fullName>
    </alternativeName>
    <alternativeName>
        <fullName evidence="13">tRNA m2A37 methyltransferase</fullName>
    </alternativeName>
</protein>
<dbReference type="NCBIfam" id="TIGR00048">
    <property type="entry name" value="rRNA_mod_RlmN"/>
    <property type="match status" value="1"/>
</dbReference>
<feature type="binding site" evidence="13">
    <location>
        <begin position="158"/>
        <end position="159"/>
    </location>
    <ligand>
        <name>S-adenosyl-L-methionine</name>
        <dbReference type="ChEBI" id="CHEBI:59789"/>
    </ligand>
</feature>
<keyword evidence="16" id="KW-1185">Reference proteome</keyword>
<dbReference type="RefSeq" id="WP_123806980.1">
    <property type="nucleotide sequence ID" value="NZ_CP021023.1"/>
</dbReference>
<dbReference type="EMBL" id="CP021023">
    <property type="protein sequence ID" value="ARN56493.1"/>
    <property type="molecule type" value="Genomic_DNA"/>
</dbReference>
<dbReference type="GO" id="GO:0019843">
    <property type="term" value="F:rRNA binding"/>
    <property type="evidence" value="ECO:0007669"/>
    <property type="project" value="UniProtKB-UniRule"/>
</dbReference>
<feature type="binding site" evidence="13">
    <location>
        <position position="190"/>
    </location>
    <ligand>
        <name>S-adenosyl-L-methionine</name>
        <dbReference type="ChEBI" id="CHEBI:59789"/>
    </ligand>
</feature>
<evidence type="ECO:0000313" key="16">
    <source>
        <dbReference type="Proteomes" id="UP000193334"/>
    </source>
</evidence>
<name>A0A1W6LL67_9BACT</name>
<organism evidence="15 16">
    <name type="scientific">Sedimentisphaera salicampi</name>
    <dbReference type="NCBI Taxonomy" id="1941349"/>
    <lineage>
        <taxon>Bacteria</taxon>
        <taxon>Pseudomonadati</taxon>
        <taxon>Planctomycetota</taxon>
        <taxon>Phycisphaerae</taxon>
        <taxon>Sedimentisphaerales</taxon>
        <taxon>Sedimentisphaeraceae</taxon>
        <taxon>Sedimentisphaera</taxon>
    </lineage>
</organism>
<dbReference type="FunFam" id="3.20.20.70:FF:000014">
    <property type="entry name" value="Probable dual-specificity RNA methyltransferase RlmN"/>
    <property type="match status" value="1"/>
</dbReference>
<dbReference type="GO" id="GO:0046872">
    <property type="term" value="F:metal ion binding"/>
    <property type="evidence" value="ECO:0007669"/>
    <property type="project" value="UniProtKB-KW"/>
</dbReference>
<evidence type="ECO:0000259" key="14">
    <source>
        <dbReference type="PROSITE" id="PS51918"/>
    </source>
</evidence>
<evidence type="ECO:0000256" key="7">
    <source>
        <dbReference type="ARBA" id="ARBA00022679"/>
    </source>
</evidence>
<dbReference type="InterPro" id="IPR058240">
    <property type="entry name" value="rSAM_sf"/>
</dbReference>
<evidence type="ECO:0000256" key="6">
    <source>
        <dbReference type="ARBA" id="ARBA00022603"/>
    </source>
</evidence>
<dbReference type="PROSITE" id="PS51918">
    <property type="entry name" value="RADICAL_SAM"/>
    <property type="match status" value="1"/>
</dbReference>
<dbReference type="GO" id="GO:0000049">
    <property type="term" value="F:tRNA binding"/>
    <property type="evidence" value="ECO:0007669"/>
    <property type="project" value="UniProtKB-UniRule"/>
</dbReference>
<dbReference type="Pfam" id="PF04055">
    <property type="entry name" value="Radical_SAM"/>
    <property type="match status" value="1"/>
</dbReference>
<dbReference type="CDD" id="cd01335">
    <property type="entry name" value="Radical_SAM"/>
    <property type="match status" value="1"/>
</dbReference>
<feature type="binding site" evidence="13">
    <location>
        <position position="116"/>
    </location>
    <ligand>
        <name>[4Fe-4S] cluster</name>
        <dbReference type="ChEBI" id="CHEBI:49883"/>
        <note>4Fe-4S-S-AdoMet</note>
    </ligand>
</feature>
<comment type="caution">
    <text evidence="13">Lacks conserved residue(s) required for the propagation of feature annotation.</text>
</comment>
<dbReference type="PANTHER" id="PTHR30544:SF5">
    <property type="entry name" value="RADICAL SAM CORE DOMAIN-CONTAINING PROTEIN"/>
    <property type="match status" value="1"/>
</dbReference>
<dbReference type="GO" id="GO:0070040">
    <property type="term" value="F:rRNA (adenine(2503)-C2-)-methyltransferase activity"/>
    <property type="evidence" value="ECO:0007669"/>
    <property type="project" value="UniProtKB-UniRule"/>
</dbReference>
<evidence type="ECO:0000256" key="13">
    <source>
        <dbReference type="HAMAP-Rule" id="MF_01849"/>
    </source>
</evidence>
<keyword evidence="5 13" id="KW-0698">rRNA processing</keyword>
<dbReference type="GO" id="GO:0002935">
    <property type="term" value="F:tRNA (adenine(37)-C2)-methyltransferase activity"/>
    <property type="evidence" value="ECO:0007669"/>
    <property type="project" value="UniProtKB-UniRule"/>
</dbReference>
<evidence type="ECO:0000256" key="3">
    <source>
        <dbReference type="ARBA" id="ARBA00022485"/>
    </source>
</evidence>
<evidence type="ECO:0000256" key="12">
    <source>
        <dbReference type="ARBA" id="ARBA00023157"/>
    </source>
</evidence>
<dbReference type="InterPro" id="IPR040072">
    <property type="entry name" value="Methyltransferase_A"/>
</dbReference>
<dbReference type="GO" id="GO:0070475">
    <property type="term" value="P:rRNA base methylation"/>
    <property type="evidence" value="ECO:0007669"/>
    <property type="project" value="UniProtKB-UniRule"/>
</dbReference>
<evidence type="ECO:0000256" key="10">
    <source>
        <dbReference type="ARBA" id="ARBA00023004"/>
    </source>
</evidence>
<keyword evidence="3 13" id="KW-0004">4Fe-4S</keyword>
<evidence type="ECO:0000256" key="2">
    <source>
        <dbReference type="ARBA" id="ARBA00007544"/>
    </source>
</evidence>
<dbReference type="InterPro" id="IPR007197">
    <property type="entry name" value="rSAM"/>
</dbReference>
<feature type="binding site" evidence="13">
    <location>
        <position position="289"/>
    </location>
    <ligand>
        <name>S-adenosyl-L-methionine</name>
        <dbReference type="ChEBI" id="CHEBI:59789"/>
    </ligand>
</feature>
<feature type="binding site" evidence="13">
    <location>
        <begin position="213"/>
        <end position="215"/>
    </location>
    <ligand>
        <name>S-adenosyl-L-methionine</name>
        <dbReference type="ChEBI" id="CHEBI:59789"/>
    </ligand>
</feature>
<evidence type="ECO:0000256" key="5">
    <source>
        <dbReference type="ARBA" id="ARBA00022552"/>
    </source>
</evidence>
<feature type="active site" description="S-methylcysteine intermediate" evidence="13">
    <location>
        <position position="332"/>
    </location>
</feature>
<keyword evidence="6 13" id="KW-0489">Methyltransferase</keyword>
<keyword evidence="9 13" id="KW-0479">Metal-binding</keyword>
<dbReference type="GO" id="GO:0005737">
    <property type="term" value="C:cytoplasm"/>
    <property type="evidence" value="ECO:0007669"/>
    <property type="project" value="UniProtKB-SubCell"/>
</dbReference>